<evidence type="ECO:0000256" key="1">
    <source>
        <dbReference type="SAM" id="MobiDB-lite"/>
    </source>
</evidence>
<feature type="compositionally biased region" description="Basic and acidic residues" evidence="1">
    <location>
        <begin position="476"/>
        <end position="496"/>
    </location>
</feature>
<evidence type="ECO:0000313" key="2">
    <source>
        <dbReference type="EMBL" id="KAK3776065.1"/>
    </source>
</evidence>
<evidence type="ECO:0000313" key="3">
    <source>
        <dbReference type="Proteomes" id="UP001283361"/>
    </source>
</evidence>
<feature type="region of interest" description="Disordered" evidence="1">
    <location>
        <begin position="214"/>
        <end position="522"/>
    </location>
</feature>
<feature type="compositionally biased region" description="Basic and acidic residues" evidence="1">
    <location>
        <begin position="405"/>
        <end position="437"/>
    </location>
</feature>
<feature type="region of interest" description="Disordered" evidence="1">
    <location>
        <begin position="125"/>
        <end position="177"/>
    </location>
</feature>
<feature type="compositionally biased region" description="Acidic residues" evidence="1">
    <location>
        <begin position="389"/>
        <end position="404"/>
    </location>
</feature>
<feature type="compositionally biased region" description="Basic and acidic residues" evidence="1">
    <location>
        <begin position="1197"/>
        <end position="1210"/>
    </location>
</feature>
<reference evidence="2" key="1">
    <citation type="journal article" date="2023" name="G3 (Bethesda)">
        <title>A reference genome for the long-term kleptoplast-retaining sea slug Elysia crispata morphotype clarki.</title>
        <authorList>
            <person name="Eastman K.E."/>
            <person name="Pendleton A.L."/>
            <person name="Shaikh M.A."/>
            <person name="Suttiyut T."/>
            <person name="Ogas R."/>
            <person name="Tomko P."/>
            <person name="Gavelis G."/>
            <person name="Widhalm J.R."/>
            <person name="Wisecaver J.H."/>
        </authorList>
    </citation>
    <scope>NUCLEOTIDE SEQUENCE</scope>
    <source>
        <strain evidence="2">ECLA1</strain>
    </source>
</reference>
<feature type="compositionally biased region" description="Polar residues" evidence="1">
    <location>
        <begin position="1288"/>
        <end position="1302"/>
    </location>
</feature>
<feature type="compositionally biased region" description="Low complexity" evidence="1">
    <location>
        <begin position="214"/>
        <end position="245"/>
    </location>
</feature>
<feature type="compositionally biased region" description="Basic and acidic residues" evidence="1">
    <location>
        <begin position="896"/>
        <end position="914"/>
    </location>
</feature>
<feature type="region of interest" description="Disordered" evidence="1">
    <location>
        <begin position="641"/>
        <end position="1308"/>
    </location>
</feature>
<comment type="caution">
    <text evidence="2">The sequence shown here is derived from an EMBL/GenBank/DDBJ whole genome shotgun (WGS) entry which is preliminary data.</text>
</comment>
<feature type="compositionally biased region" description="Basic and acidic residues" evidence="1">
    <location>
        <begin position="1267"/>
        <end position="1287"/>
    </location>
</feature>
<feature type="compositionally biased region" description="Basic and acidic residues" evidence="1">
    <location>
        <begin position="252"/>
        <end position="262"/>
    </location>
</feature>
<feature type="compositionally biased region" description="Basic and acidic residues" evidence="1">
    <location>
        <begin position="555"/>
        <end position="566"/>
    </location>
</feature>
<gene>
    <name evidence="2" type="ORF">RRG08_046732</name>
</gene>
<feature type="compositionally biased region" description="Basic and acidic residues" evidence="1">
    <location>
        <begin position="1062"/>
        <end position="1109"/>
    </location>
</feature>
<feature type="compositionally biased region" description="Basic and acidic residues" evidence="1">
    <location>
        <begin position="837"/>
        <end position="851"/>
    </location>
</feature>
<dbReference type="EMBL" id="JAWDGP010003248">
    <property type="protein sequence ID" value="KAK3776065.1"/>
    <property type="molecule type" value="Genomic_DNA"/>
</dbReference>
<feature type="compositionally biased region" description="Basic and acidic residues" evidence="1">
    <location>
        <begin position="742"/>
        <end position="753"/>
    </location>
</feature>
<accession>A0AAE0ZVC1</accession>
<feature type="compositionally biased region" description="Basic and acidic residues" evidence="1">
    <location>
        <begin position="1146"/>
        <end position="1175"/>
    </location>
</feature>
<protein>
    <submittedName>
        <fullName evidence="2">Uncharacterized protein</fullName>
    </submittedName>
</protein>
<sequence length="1429" mass="165443">MSSEGIYTKQLIKDIGLVLAVCLEDIVQHSPADPIEFMGQWLYRYQNNSLYFQKEKELQKMVQARVASEINRRRRLEEHKKILHDQYVAMKAFQEGLLSGDKNIMYKHSTMLPVLSISPSQVFHSMSSLETGQRKEEKIGQKEEEKTGQRKEGKTGRREEEKTRQRKEEKTDKMKKQTIFQRKEGLVIPRLSDTIEGVSKHSFDALSDKIYGSATRSVSSESLSSSKYSLSKSSSISKRSESFTSEYSVADLKPESEGKAGSDQKMYTRSFTKSSMKYHRIDSTGDVKHKPPVTKSKHRDMQGERGHTDFLRTSKIKMEDKIRRGSADTRKLSSARQTLTHSQVFAEKTQAKRIKGARGGVDTGKDFDSKKKDGVSKTPSELSLSSVSLDEESEDDSQWSEGSDEDIKDKGRKQESLEKKVKTRTLSEKEKILVSRKVEKKPHKQEIKLPSKRSSIEGASFLNDQSSDRTLSGAIDTKKSREIKASEREKSFKTEEQTPSIQLSSVKGGFGSGKIHTDSSKIIGKTPSEKKFKEKVLIEEGNLAKYAQKLTTKSLTDENRDEDLLKSFKKPVLKKQVDSSRKIVPSDASAYSDESGPESFTDSEERLEDYEKGSEDSDEIEHLAEKRATYKSRHIRQRKTLTTALDTGGEKFQLSKTSEGSEEKAKQKRGIQVKKKRKVEEEKNKMAGGESEWTEEDSIREDRYEAIKGSSDTEIDTDVSEDKVKRRSRVKGIDSVGRSWMKGKDFDRREPVEPKSFITESKQKGSSRKDKGQYKKEKGIKRTDKIKEEDEESLQSLEQSEYYDDENRQDISLRKRRDQYKQIGESSEATVSGSTESKIEKGIRHADKTKEEDEESMQSFEQSEYYDDENRQDISLKKRANKYKQRGESRIATASRKKENKIEKGIRHADKSKEEDEESIQSFEQSEYYDDENRQDIAPKKRADKFKQRGESRVATASRRKERKIEQHDGYLGSYEDEKDGDRHKIESEPDYKEQIEDIGKKISPEERGRRMSKYEDKDRRDEDKKYEQARGTRHSFTVEDERQLQSRGKDRDTEYDDEFRPEDGRTKSDTTHRQERKTRYEEKLTDEKTAPSPSKKKDKDFEREDGHTRPHRDRARRSSYSEDIDNQYEEETRGEHRRRSLVKSADSKDSMGEGSRYETARGVRGTDKPEDERQLQQMSKGRSTRRDDEFSSGFGHKYEPERERDNRSLDDDDLQSLEDRESEDRQRRARQRTREPRIGDKGVTSEYEAIIDAESDRSSVRKKLERRLEKEQMKEYEKAKEREDRSGTNSKLSTPDGSQSFERGKSLEAIALRPKRSDSRKISRPYKKSLKVSIMPGTWYFLKDPGVMVCHHPLLGELRSPKRIQSKADNILDREDLPCEVFYDSEIYVVCDRHADDEEYRDKILGWTGETWITQVNENGIKAKKETS</sequence>
<feature type="compositionally biased region" description="Basic and acidic residues" evidence="1">
    <location>
        <begin position="1218"/>
        <end position="1241"/>
    </location>
</feature>
<proteinExistence type="predicted"/>
<feature type="compositionally biased region" description="Basic and acidic residues" evidence="1">
    <location>
        <begin position="279"/>
        <end position="289"/>
    </location>
</feature>
<feature type="compositionally biased region" description="Basic residues" evidence="1">
    <location>
        <begin position="666"/>
        <end position="677"/>
    </location>
</feature>
<feature type="compositionally biased region" description="Basic and acidic residues" evidence="1">
    <location>
        <begin position="609"/>
        <end position="622"/>
    </location>
</feature>
<feature type="compositionally biased region" description="Basic and acidic residues" evidence="1">
    <location>
        <begin position="299"/>
        <end position="331"/>
    </location>
</feature>
<feature type="compositionally biased region" description="Basic and acidic residues" evidence="1">
    <location>
        <begin position="980"/>
        <end position="1053"/>
    </location>
</feature>
<dbReference type="InterPro" id="IPR049630">
    <property type="entry name" value="DYDC-like_DD"/>
</dbReference>
<dbReference type="CDD" id="cd22966">
    <property type="entry name" value="DD_DYDC-like"/>
    <property type="match status" value="1"/>
</dbReference>
<feature type="compositionally biased region" description="Basic and acidic residues" evidence="1">
    <location>
        <begin position="132"/>
        <end position="177"/>
    </location>
</feature>
<feature type="compositionally biased region" description="Basic and acidic residues" evidence="1">
    <location>
        <begin position="931"/>
        <end position="952"/>
    </location>
</feature>
<name>A0AAE0ZVC1_9GAST</name>
<dbReference type="Proteomes" id="UP001283361">
    <property type="component" value="Unassembled WGS sequence"/>
</dbReference>
<feature type="compositionally biased region" description="Polar residues" evidence="1">
    <location>
        <begin position="332"/>
        <end position="343"/>
    </location>
</feature>
<organism evidence="2 3">
    <name type="scientific">Elysia crispata</name>
    <name type="common">lettuce slug</name>
    <dbReference type="NCBI Taxonomy" id="231223"/>
    <lineage>
        <taxon>Eukaryota</taxon>
        <taxon>Metazoa</taxon>
        <taxon>Spiralia</taxon>
        <taxon>Lophotrochozoa</taxon>
        <taxon>Mollusca</taxon>
        <taxon>Gastropoda</taxon>
        <taxon>Heterobranchia</taxon>
        <taxon>Euthyneura</taxon>
        <taxon>Panpulmonata</taxon>
        <taxon>Sacoglossa</taxon>
        <taxon>Placobranchoidea</taxon>
        <taxon>Plakobranchidae</taxon>
        <taxon>Elysia</taxon>
    </lineage>
</organism>
<feature type="compositionally biased region" description="Polar residues" evidence="1">
    <location>
        <begin position="265"/>
        <end position="275"/>
    </location>
</feature>
<keyword evidence="3" id="KW-1185">Reference proteome</keyword>
<feature type="compositionally biased region" description="Basic and acidic residues" evidence="1">
    <location>
        <begin position="761"/>
        <end position="788"/>
    </location>
</feature>
<feature type="compositionally biased region" description="Polar residues" evidence="1">
    <location>
        <begin position="824"/>
        <end position="836"/>
    </location>
</feature>
<feature type="region of interest" description="Disordered" evidence="1">
    <location>
        <begin position="550"/>
        <end position="622"/>
    </location>
</feature>
<feature type="compositionally biased region" description="Basic and acidic residues" evidence="1">
    <location>
        <begin position="363"/>
        <end position="375"/>
    </location>
</feature>